<gene>
    <name evidence="1" type="ORF">ACFPN5_15415</name>
</gene>
<sequence>MPKRLRYMALAIAIVAALMWMKSERDANACRKAGGQWDSRANACVAPVAPTGSRPG</sequence>
<keyword evidence="2" id="KW-1185">Reference proteome</keyword>
<evidence type="ECO:0000313" key="1">
    <source>
        <dbReference type="EMBL" id="MFC5461200.1"/>
    </source>
</evidence>
<dbReference type="RefSeq" id="WP_379784640.1">
    <property type="nucleotide sequence ID" value="NZ_JBHSMU010000015.1"/>
</dbReference>
<proteinExistence type="predicted"/>
<dbReference type="EMBL" id="JBHSMU010000015">
    <property type="protein sequence ID" value="MFC5461200.1"/>
    <property type="molecule type" value="Genomic_DNA"/>
</dbReference>
<accession>A0ABW0L6S4</accession>
<comment type="caution">
    <text evidence="1">The sequence shown here is derived from an EMBL/GenBank/DDBJ whole genome shotgun (WGS) entry which is preliminary data.</text>
</comment>
<evidence type="ECO:0000313" key="2">
    <source>
        <dbReference type="Proteomes" id="UP001596050"/>
    </source>
</evidence>
<name>A0ABW0L6S4_9BURK</name>
<organism evidence="1 2">
    <name type="scientific">Massilia niabensis</name>
    <dbReference type="NCBI Taxonomy" id="544910"/>
    <lineage>
        <taxon>Bacteria</taxon>
        <taxon>Pseudomonadati</taxon>
        <taxon>Pseudomonadota</taxon>
        <taxon>Betaproteobacteria</taxon>
        <taxon>Burkholderiales</taxon>
        <taxon>Oxalobacteraceae</taxon>
        <taxon>Telluria group</taxon>
        <taxon>Massilia</taxon>
    </lineage>
</organism>
<protein>
    <submittedName>
        <fullName evidence="1">Uncharacterized protein</fullName>
    </submittedName>
</protein>
<dbReference type="Proteomes" id="UP001596050">
    <property type="component" value="Unassembled WGS sequence"/>
</dbReference>
<reference evidence="2" key="1">
    <citation type="journal article" date="2019" name="Int. J. Syst. Evol. Microbiol.">
        <title>The Global Catalogue of Microorganisms (GCM) 10K type strain sequencing project: providing services to taxonomists for standard genome sequencing and annotation.</title>
        <authorList>
            <consortium name="The Broad Institute Genomics Platform"/>
            <consortium name="The Broad Institute Genome Sequencing Center for Infectious Disease"/>
            <person name="Wu L."/>
            <person name="Ma J."/>
        </authorList>
    </citation>
    <scope>NUCLEOTIDE SEQUENCE [LARGE SCALE GENOMIC DNA]</scope>
    <source>
        <strain evidence="2">KACC 12649</strain>
    </source>
</reference>